<name>A0A367RQQ2_9NOSO</name>
<evidence type="ECO:0000256" key="1">
    <source>
        <dbReference type="SAM" id="MobiDB-lite"/>
    </source>
</evidence>
<feature type="compositionally biased region" description="Polar residues" evidence="1">
    <location>
        <begin position="256"/>
        <end position="274"/>
    </location>
</feature>
<proteinExistence type="predicted"/>
<feature type="compositionally biased region" description="Basic and acidic residues" evidence="1">
    <location>
        <begin position="47"/>
        <end position="58"/>
    </location>
</feature>
<evidence type="ECO:0000313" key="4">
    <source>
        <dbReference type="Proteomes" id="UP000252107"/>
    </source>
</evidence>
<accession>A0A367RQQ2</accession>
<protein>
    <submittedName>
        <fullName evidence="3">Peptidase</fullName>
    </submittedName>
</protein>
<reference evidence="3" key="1">
    <citation type="submission" date="2016-04" db="EMBL/GenBank/DDBJ databases">
        <authorList>
            <person name="Tabuchi Yagui T.R."/>
        </authorList>
    </citation>
    <scope>NUCLEOTIDE SEQUENCE [LARGE SCALE GENOMIC DNA]</scope>
    <source>
        <strain evidence="3">NIES-26</strain>
    </source>
</reference>
<organism evidence="3 4">
    <name type="scientific">Nostoc minutum NIES-26</name>
    <dbReference type="NCBI Taxonomy" id="1844469"/>
    <lineage>
        <taxon>Bacteria</taxon>
        <taxon>Bacillati</taxon>
        <taxon>Cyanobacteriota</taxon>
        <taxon>Cyanophyceae</taxon>
        <taxon>Nostocales</taxon>
        <taxon>Nostocaceae</taxon>
        <taxon>Nostoc</taxon>
    </lineage>
</organism>
<feature type="compositionally biased region" description="Polar residues" evidence="1">
    <location>
        <begin position="95"/>
        <end position="109"/>
    </location>
</feature>
<feature type="chain" id="PRO_5016746119" evidence="2">
    <location>
        <begin position="28"/>
        <end position="502"/>
    </location>
</feature>
<dbReference type="EMBL" id="LXQD01000098">
    <property type="protein sequence ID" value="RCJ38369.1"/>
    <property type="molecule type" value="Genomic_DNA"/>
</dbReference>
<keyword evidence="4" id="KW-1185">Reference proteome</keyword>
<dbReference type="Gene3D" id="2.60.120.380">
    <property type="match status" value="2"/>
</dbReference>
<feature type="compositionally biased region" description="Low complexity" evidence="1">
    <location>
        <begin position="164"/>
        <end position="235"/>
    </location>
</feature>
<feature type="signal peptide" evidence="2">
    <location>
        <begin position="1"/>
        <end position="27"/>
    </location>
</feature>
<feature type="compositionally biased region" description="Polar residues" evidence="1">
    <location>
        <begin position="63"/>
        <end position="83"/>
    </location>
</feature>
<dbReference type="PRINTS" id="PR01217">
    <property type="entry name" value="PRICHEXTENSN"/>
</dbReference>
<evidence type="ECO:0000256" key="2">
    <source>
        <dbReference type="SAM" id="SignalP"/>
    </source>
</evidence>
<feature type="compositionally biased region" description="Low complexity" evidence="1">
    <location>
        <begin position="124"/>
        <end position="155"/>
    </location>
</feature>
<evidence type="ECO:0000313" key="3">
    <source>
        <dbReference type="EMBL" id="RCJ38369.1"/>
    </source>
</evidence>
<keyword evidence="2" id="KW-0732">Signal</keyword>
<gene>
    <name evidence="3" type="ORF">A6770_13560</name>
</gene>
<sequence>MAGQVNKKYRFRFKLALIFSMSSMAIAASYILPISALESPKYSEEFRLAKTPDEREPEAVQQGIDQIPTSQPPASSQRNQTIDSPIPASVPPGNATPTPQPSQDNSTPAPSAPIDSTPTPQPSPSNSTPAPSAPIDSTPTPQPSPSNSTPAPSAPIDSTPTPQPSQNNSTPRPSRSRNSYPTPQPSPSNSTPTPSRSRNSYPTPQPSPSNSTPAPSRSRNSYPTPQPSQPNSTPRPSKPINSKPIPQPTGGRRPVTQPTRNINPTFGGSPVSTIPNAKKINFVDIAFGILSKGDYQSKGRYFHFYQFEGRENQLIQIRLVGSADQRRSNNLNLRPYMFLLDPNNNVVLKRSSTETTGDAFIFARLPVRGTYTIAVTSQNPGDTGRYSLALRNDRASYTLDESDQLTAQSSTLRQNGSPYNVSTFEGKKNQLVSIRVDSVDEEFSPYIVLLNSQGERIAVDNDKDGLYSALIDRAKLPEDDTYYVIVTSNNPRQRGIYRLTIF</sequence>
<feature type="region of interest" description="Disordered" evidence="1">
    <location>
        <begin position="47"/>
        <end position="274"/>
    </location>
</feature>
<dbReference type="Proteomes" id="UP000252107">
    <property type="component" value="Unassembled WGS sequence"/>
</dbReference>
<dbReference type="AlphaFoldDB" id="A0A367RQQ2"/>
<comment type="caution">
    <text evidence="3">The sequence shown here is derived from an EMBL/GenBank/DDBJ whole genome shotgun (WGS) entry which is preliminary data.</text>
</comment>